<evidence type="ECO:0000313" key="3">
    <source>
        <dbReference type="Proteomes" id="UP000009192"/>
    </source>
</evidence>
<sequence length="57" mass="6504">MHFNQGQNNNNILTENRNRNASGTPPYSMDFDGNGYQFTRQGGFISNGYFGYHRGHC</sequence>
<dbReference type="Proteomes" id="UP000009192">
    <property type="component" value="Unassembled WGS sequence"/>
</dbReference>
<name>A0A0Q9XHA1_DROMO</name>
<proteinExistence type="predicted"/>
<dbReference type="KEGG" id="dmo:Dmoj_GI25875"/>
<dbReference type="AlphaFoldDB" id="A0A0Q9XHA1"/>
<feature type="region of interest" description="Disordered" evidence="1">
    <location>
        <begin position="1"/>
        <end position="28"/>
    </location>
</feature>
<accession>A0A0Q9XHA1</accession>
<dbReference type="EMBL" id="CH933808">
    <property type="protein sequence ID" value="KRG05258.1"/>
    <property type="molecule type" value="Genomic_DNA"/>
</dbReference>
<dbReference type="InParanoid" id="A0A0Q9XHA1"/>
<gene>
    <name evidence="2" type="primary">Dmoj\GI25875</name>
    <name evidence="2" type="ORF">Dmoj_GI25875</name>
</gene>
<organism evidence="2 3">
    <name type="scientific">Drosophila mojavensis</name>
    <name type="common">Fruit fly</name>
    <dbReference type="NCBI Taxonomy" id="7230"/>
    <lineage>
        <taxon>Eukaryota</taxon>
        <taxon>Metazoa</taxon>
        <taxon>Ecdysozoa</taxon>
        <taxon>Arthropoda</taxon>
        <taxon>Hexapoda</taxon>
        <taxon>Insecta</taxon>
        <taxon>Pterygota</taxon>
        <taxon>Neoptera</taxon>
        <taxon>Endopterygota</taxon>
        <taxon>Diptera</taxon>
        <taxon>Brachycera</taxon>
        <taxon>Muscomorpha</taxon>
        <taxon>Ephydroidea</taxon>
        <taxon>Drosophilidae</taxon>
        <taxon>Drosophila</taxon>
    </lineage>
</organism>
<keyword evidence="3" id="KW-1185">Reference proteome</keyword>
<protein>
    <submittedName>
        <fullName evidence="2">Uncharacterized protein</fullName>
    </submittedName>
</protein>
<reference evidence="2 3" key="1">
    <citation type="journal article" date="2007" name="Nature">
        <title>Evolution of genes and genomes on the Drosophila phylogeny.</title>
        <authorList>
            <consortium name="Drosophila 12 Genomes Consortium"/>
            <person name="Clark A.G."/>
            <person name="Eisen M.B."/>
            <person name="Smith D.R."/>
            <person name="Bergman C.M."/>
            <person name="Oliver B."/>
            <person name="Markow T.A."/>
            <person name="Kaufman T.C."/>
            <person name="Kellis M."/>
            <person name="Gelbart W."/>
            <person name="Iyer V.N."/>
            <person name="Pollard D.A."/>
            <person name="Sackton T.B."/>
            <person name="Larracuente A.M."/>
            <person name="Singh N.D."/>
            <person name="Abad J.P."/>
            <person name="Abt D.N."/>
            <person name="Adryan B."/>
            <person name="Aguade M."/>
            <person name="Akashi H."/>
            <person name="Anderson W.W."/>
            <person name="Aquadro C.F."/>
            <person name="Ardell D.H."/>
            <person name="Arguello R."/>
            <person name="Artieri C.G."/>
            <person name="Barbash D.A."/>
            <person name="Barker D."/>
            <person name="Barsanti P."/>
            <person name="Batterham P."/>
            <person name="Batzoglou S."/>
            <person name="Begun D."/>
            <person name="Bhutkar A."/>
            <person name="Blanco E."/>
            <person name="Bosak S.A."/>
            <person name="Bradley R.K."/>
            <person name="Brand A.D."/>
            <person name="Brent M.R."/>
            <person name="Brooks A.N."/>
            <person name="Brown R.H."/>
            <person name="Butlin R.K."/>
            <person name="Caggese C."/>
            <person name="Calvi B.R."/>
            <person name="Bernardo de Carvalho A."/>
            <person name="Caspi A."/>
            <person name="Castrezana S."/>
            <person name="Celniker S.E."/>
            <person name="Chang J.L."/>
            <person name="Chapple C."/>
            <person name="Chatterji S."/>
            <person name="Chinwalla A."/>
            <person name="Civetta A."/>
            <person name="Clifton S.W."/>
            <person name="Comeron J.M."/>
            <person name="Costello J.C."/>
            <person name="Coyne J.A."/>
            <person name="Daub J."/>
            <person name="David R.G."/>
            <person name="Delcher A.L."/>
            <person name="Delehaunty K."/>
            <person name="Do C.B."/>
            <person name="Ebling H."/>
            <person name="Edwards K."/>
            <person name="Eickbush T."/>
            <person name="Evans J.D."/>
            <person name="Filipski A."/>
            <person name="Findeiss S."/>
            <person name="Freyhult E."/>
            <person name="Fulton L."/>
            <person name="Fulton R."/>
            <person name="Garcia A.C."/>
            <person name="Gardiner A."/>
            <person name="Garfield D.A."/>
            <person name="Garvin B.E."/>
            <person name="Gibson G."/>
            <person name="Gilbert D."/>
            <person name="Gnerre S."/>
            <person name="Godfrey J."/>
            <person name="Good R."/>
            <person name="Gotea V."/>
            <person name="Gravely B."/>
            <person name="Greenberg A.J."/>
            <person name="Griffiths-Jones S."/>
            <person name="Gross S."/>
            <person name="Guigo R."/>
            <person name="Gustafson E.A."/>
            <person name="Haerty W."/>
            <person name="Hahn M.W."/>
            <person name="Halligan D.L."/>
            <person name="Halpern A.L."/>
            <person name="Halter G.M."/>
            <person name="Han M.V."/>
            <person name="Heger A."/>
            <person name="Hillier L."/>
            <person name="Hinrichs A.S."/>
            <person name="Holmes I."/>
            <person name="Hoskins R.A."/>
            <person name="Hubisz M.J."/>
            <person name="Hultmark D."/>
            <person name="Huntley M.A."/>
            <person name="Jaffe D.B."/>
            <person name="Jagadeeshan S."/>
            <person name="Jeck W.R."/>
            <person name="Johnson J."/>
            <person name="Jones C.D."/>
            <person name="Jordan W.C."/>
            <person name="Karpen G.H."/>
            <person name="Kataoka E."/>
            <person name="Keightley P.D."/>
            <person name="Kheradpour P."/>
            <person name="Kirkness E.F."/>
            <person name="Koerich L.B."/>
            <person name="Kristiansen K."/>
            <person name="Kudrna D."/>
            <person name="Kulathinal R.J."/>
            <person name="Kumar S."/>
            <person name="Kwok R."/>
            <person name="Lander E."/>
            <person name="Langley C.H."/>
            <person name="Lapoint R."/>
            <person name="Lazzaro B.P."/>
            <person name="Lee S.J."/>
            <person name="Levesque L."/>
            <person name="Li R."/>
            <person name="Lin C.F."/>
            <person name="Lin M.F."/>
            <person name="Lindblad-Toh K."/>
            <person name="Llopart A."/>
            <person name="Long M."/>
            <person name="Low L."/>
            <person name="Lozovsky E."/>
            <person name="Lu J."/>
            <person name="Luo M."/>
            <person name="Machado C.A."/>
            <person name="Makalowski W."/>
            <person name="Marzo M."/>
            <person name="Matsuda M."/>
            <person name="Matzkin L."/>
            <person name="McAllister B."/>
            <person name="McBride C.S."/>
            <person name="McKernan B."/>
            <person name="McKernan K."/>
            <person name="Mendez-Lago M."/>
            <person name="Minx P."/>
            <person name="Mollenhauer M.U."/>
            <person name="Montooth K."/>
            <person name="Mount S.M."/>
            <person name="Mu X."/>
            <person name="Myers E."/>
            <person name="Negre B."/>
            <person name="Newfeld S."/>
            <person name="Nielsen R."/>
            <person name="Noor M.A."/>
            <person name="O'Grady P."/>
            <person name="Pachter L."/>
            <person name="Papaceit M."/>
            <person name="Parisi M.J."/>
            <person name="Parisi M."/>
            <person name="Parts L."/>
            <person name="Pedersen J.S."/>
            <person name="Pesole G."/>
            <person name="Phillippy A.M."/>
            <person name="Ponting C.P."/>
            <person name="Pop M."/>
            <person name="Porcelli D."/>
            <person name="Powell J.R."/>
            <person name="Prohaska S."/>
            <person name="Pruitt K."/>
            <person name="Puig M."/>
            <person name="Quesneville H."/>
            <person name="Ram K.R."/>
            <person name="Rand D."/>
            <person name="Rasmussen M.D."/>
            <person name="Reed L.K."/>
            <person name="Reenan R."/>
            <person name="Reily A."/>
            <person name="Remington K.A."/>
            <person name="Rieger T.T."/>
            <person name="Ritchie M.G."/>
            <person name="Robin C."/>
            <person name="Rogers Y.H."/>
            <person name="Rohde C."/>
            <person name="Rozas J."/>
            <person name="Rubenfield M.J."/>
            <person name="Ruiz A."/>
            <person name="Russo S."/>
            <person name="Salzberg S.L."/>
            <person name="Sanchez-Gracia A."/>
            <person name="Saranga D.J."/>
            <person name="Sato H."/>
            <person name="Schaeffer S.W."/>
            <person name="Schatz M.C."/>
            <person name="Schlenke T."/>
            <person name="Schwartz R."/>
            <person name="Segarra C."/>
            <person name="Singh R.S."/>
            <person name="Sirot L."/>
            <person name="Sirota M."/>
            <person name="Sisneros N.B."/>
            <person name="Smith C.D."/>
            <person name="Smith T.F."/>
            <person name="Spieth J."/>
            <person name="Stage D.E."/>
            <person name="Stark A."/>
            <person name="Stephan W."/>
            <person name="Strausberg R.L."/>
            <person name="Strempel S."/>
            <person name="Sturgill D."/>
            <person name="Sutton G."/>
            <person name="Sutton G.G."/>
            <person name="Tao W."/>
            <person name="Teichmann S."/>
            <person name="Tobari Y.N."/>
            <person name="Tomimura Y."/>
            <person name="Tsolas J.M."/>
            <person name="Valente V.L."/>
            <person name="Venter E."/>
            <person name="Venter J.C."/>
            <person name="Vicario S."/>
            <person name="Vieira F.G."/>
            <person name="Vilella A.J."/>
            <person name="Villasante A."/>
            <person name="Walenz B."/>
            <person name="Wang J."/>
            <person name="Wasserman M."/>
            <person name="Watts T."/>
            <person name="Wilson D."/>
            <person name="Wilson R.K."/>
            <person name="Wing R.A."/>
            <person name="Wolfner M.F."/>
            <person name="Wong A."/>
            <person name="Wong G.K."/>
            <person name="Wu C.I."/>
            <person name="Wu G."/>
            <person name="Yamamoto D."/>
            <person name="Yang H.P."/>
            <person name="Yang S.P."/>
            <person name="Yorke J.A."/>
            <person name="Yoshida K."/>
            <person name="Zdobnov E."/>
            <person name="Zhang P."/>
            <person name="Zhang Y."/>
            <person name="Zimin A.V."/>
            <person name="Baldwin J."/>
            <person name="Abdouelleil A."/>
            <person name="Abdulkadir J."/>
            <person name="Abebe A."/>
            <person name="Abera B."/>
            <person name="Abreu J."/>
            <person name="Acer S.C."/>
            <person name="Aftuck L."/>
            <person name="Alexander A."/>
            <person name="An P."/>
            <person name="Anderson E."/>
            <person name="Anderson S."/>
            <person name="Arachi H."/>
            <person name="Azer M."/>
            <person name="Bachantsang P."/>
            <person name="Barry A."/>
            <person name="Bayul T."/>
            <person name="Berlin A."/>
            <person name="Bessette D."/>
            <person name="Bloom T."/>
            <person name="Blye J."/>
            <person name="Boguslavskiy L."/>
            <person name="Bonnet C."/>
            <person name="Boukhgalter B."/>
            <person name="Bourzgui I."/>
            <person name="Brown A."/>
            <person name="Cahill P."/>
            <person name="Channer S."/>
            <person name="Cheshatsang Y."/>
            <person name="Chuda L."/>
            <person name="Citroen M."/>
            <person name="Collymore A."/>
            <person name="Cooke P."/>
            <person name="Costello M."/>
            <person name="D'Aco K."/>
            <person name="Daza R."/>
            <person name="De Haan G."/>
            <person name="DeGray S."/>
            <person name="DeMaso C."/>
            <person name="Dhargay N."/>
            <person name="Dooley K."/>
            <person name="Dooley E."/>
            <person name="Doricent M."/>
            <person name="Dorje P."/>
            <person name="Dorjee K."/>
            <person name="Dupes A."/>
            <person name="Elong R."/>
            <person name="Falk J."/>
            <person name="Farina A."/>
            <person name="Faro S."/>
            <person name="Ferguson D."/>
            <person name="Fisher S."/>
            <person name="Foley C.D."/>
            <person name="Franke A."/>
            <person name="Friedrich D."/>
            <person name="Gadbois L."/>
            <person name="Gearin G."/>
            <person name="Gearin C.R."/>
            <person name="Giannoukos G."/>
            <person name="Goode T."/>
            <person name="Graham J."/>
            <person name="Grandbois E."/>
            <person name="Grewal S."/>
            <person name="Gyaltsen K."/>
            <person name="Hafez N."/>
            <person name="Hagos B."/>
            <person name="Hall J."/>
            <person name="Henson C."/>
            <person name="Hollinger A."/>
            <person name="Honan T."/>
            <person name="Huard M.D."/>
            <person name="Hughes L."/>
            <person name="Hurhula B."/>
            <person name="Husby M.E."/>
            <person name="Kamat A."/>
            <person name="Kanga B."/>
            <person name="Kashin S."/>
            <person name="Khazanovich D."/>
            <person name="Kisner P."/>
            <person name="Lance K."/>
            <person name="Lara M."/>
            <person name="Lee W."/>
            <person name="Lennon N."/>
            <person name="Letendre F."/>
            <person name="LeVine R."/>
            <person name="Lipovsky A."/>
            <person name="Liu X."/>
            <person name="Liu J."/>
            <person name="Liu S."/>
            <person name="Lokyitsang T."/>
            <person name="Lokyitsang Y."/>
            <person name="Lubonja R."/>
            <person name="Lui A."/>
            <person name="MacDonald P."/>
            <person name="Magnisalis V."/>
            <person name="Maru K."/>
            <person name="Matthews C."/>
            <person name="McCusker W."/>
            <person name="McDonough S."/>
            <person name="Mehta T."/>
            <person name="Meldrim J."/>
            <person name="Meneus L."/>
            <person name="Mihai O."/>
            <person name="Mihalev A."/>
            <person name="Mihova T."/>
            <person name="Mittelman R."/>
            <person name="Mlenga V."/>
            <person name="Montmayeur A."/>
            <person name="Mulrain L."/>
            <person name="Navidi A."/>
            <person name="Naylor J."/>
            <person name="Negash T."/>
            <person name="Nguyen T."/>
            <person name="Nguyen N."/>
            <person name="Nicol R."/>
            <person name="Norbu C."/>
            <person name="Norbu N."/>
            <person name="Novod N."/>
            <person name="O'Neill B."/>
            <person name="Osman S."/>
            <person name="Markiewicz E."/>
            <person name="Oyono O.L."/>
            <person name="Patti C."/>
            <person name="Phunkhang P."/>
            <person name="Pierre F."/>
            <person name="Priest M."/>
            <person name="Raghuraman S."/>
            <person name="Rege F."/>
            <person name="Reyes R."/>
            <person name="Rise C."/>
            <person name="Rogov P."/>
            <person name="Ross K."/>
            <person name="Ryan E."/>
            <person name="Settipalli S."/>
            <person name="Shea T."/>
            <person name="Sherpa N."/>
            <person name="Shi L."/>
            <person name="Shih D."/>
            <person name="Sparrow T."/>
            <person name="Spaulding J."/>
            <person name="Stalker J."/>
            <person name="Stange-Thomann N."/>
            <person name="Stavropoulos S."/>
            <person name="Stone C."/>
            <person name="Strader C."/>
            <person name="Tesfaye S."/>
            <person name="Thomson T."/>
            <person name="Thoulutsang Y."/>
            <person name="Thoulutsang D."/>
            <person name="Topham K."/>
            <person name="Topping I."/>
            <person name="Tsamla T."/>
            <person name="Vassiliev H."/>
            <person name="Vo A."/>
            <person name="Wangchuk T."/>
            <person name="Wangdi T."/>
            <person name="Weiand M."/>
            <person name="Wilkinson J."/>
            <person name="Wilson A."/>
            <person name="Yadav S."/>
            <person name="Young G."/>
            <person name="Yu Q."/>
            <person name="Zembek L."/>
            <person name="Zhong D."/>
            <person name="Zimmer A."/>
            <person name="Zwirko Z."/>
            <person name="Jaffe D.B."/>
            <person name="Alvarez P."/>
            <person name="Brockman W."/>
            <person name="Butler J."/>
            <person name="Chin C."/>
            <person name="Gnerre S."/>
            <person name="Grabherr M."/>
            <person name="Kleber M."/>
            <person name="Mauceli E."/>
            <person name="MacCallum I."/>
        </authorList>
    </citation>
    <scope>NUCLEOTIDE SEQUENCE [LARGE SCALE GENOMIC DNA]</scope>
    <source>
        <strain evidence="3">Tucson 15081-1352.22</strain>
    </source>
</reference>
<evidence type="ECO:0000313" key="2">
    <source>
        <dbReference type="EMBL" id="KRG05258.1"/>
    </source>
</evidence>
<evidence type="ECO:0000256" key="1">
    <source>
        <dbReference type="SAM" id="MobiDB-lite"/>
    </source>
</evidence>